<dbReference type="InterPro" id="IPR032720">
    <property type="entry name" value="Cys_rich_CWC"/>
</dbReference>
<evidence type="ECO:0000313" key="1">
    <source>
        <dbReference type="EMBL" id="RJG04880.1"/>
    </source>
</evidence>
<dbReference type="Proteomes" id="UP000285190">
    <property type="component" value="Unassembled WGS sequence"/>
</dbReference>
<evidence type="ECO:0000313" key="2">
    <source>
        <dbReference type="Proteomes" id="UP000285190"/>
    </source>
</evidence>
<dbReference type="AlphaFoldDB" id="A0A418WXC2"/>
<dbReference type="OrthoDB" id="331868at2"/>
<sequence>MSSCSRCGSAFECGMKDPQAIAQPCWCTRMPILPASAYVRNAQDAAGSDCFCPQCLRALLDALDAQEAPASNRQ</sequence>
<accession>A0A418WXC2</accession>
<comment type="caution">
    <text evidence="1">The sequence shown here is derived from an EMBL/GenBank/DDBJ whole genome shotgun (WGS) entry which is preliminary data.</text>
</comment>
<reference evidence="1 2" key="1">
    <citation type="submission" date="2018-09" db="EMBL/GenBank/DDBJ databases">
        <authorList>
            <person name="Zhu H."/>
        </authorList>
    </citation>
    <scope>NUCLEOTIDE SEQUENCE [LARGE SCALE GENOMIC DNA]</scope>
    <source>
        <strain evidence="1 2">K2R10-39</strain>
    </source>
</reference>
<gene>
    <name evidence="1" type="ORF">D3870_01540</name>
</gene>
<name>A0A418WXC2_9BURK</name>
<organism evidence="1 2">
    <name type="scientific">Noviherbaspirillum cavernae</name>
    <dbReference type="NCBI Taxonomy" id="2320862"/>
    <lineage>
        <taxon>Bacteria</taxon>
        <taxon>Pseudomonadati</taxon>
        <taxon>Pseudomonadota</taxon>
        <taxon>Betaproteobacteria</taxon>
        <taxon>Burkholderiales</taxon>
        <taxon>Oxalobacteraceae</taxon>
        <taxon>Noviherbaspirillum</taxon>
    </lineage>
</organism>
<dbReference type="RefSeq" id="WP_119736100.1">
    <property type="nucleotide sequence ID" value="NZ_QYUN01000002.1"/>
</dbReference>
<keyword evidence="2" id="KW-1185">Reference proteome</keyword>
<dbReference type="EMBL" id="QYUN01000002">
    <property type="protein sequence ID" value="RJG04880.1"/>
    <property type="molecule type" value="Genomic_DNA"/>
</dbReference>
<evidence type="ECO:0008006" key="3">
    <source>
        <dbReference type="Google" id="ProtNLM"/>
    </source>
</evidence>
<dbReference type="Pfam" id="PF14375">
    <property type="entry name" value="Cys_rich_CWC"/>
    <property type="match status" value="1"/>
</dbReference>
<proteinExistence type="predicted"/>
<protein>
    <recommendedName>
        <fullName evidence="3">Cysteine-rich CWC family protein</fullName>
    </recommendedName>
</protein>